<evidence type="ECO:0000256" key="12">
    <source>
        <dbReference type="RuleBase" id="RU003661"/>
    </source>
</evidence>
<dbReference type="GO" id="GO:0031966">
    <property type="term" value="C:mitochondrial membrane"/>
    <property type="evidence" value="ECO:0007669"/>
    <property type="project" value="UniProtKB-SubCell"/>
</dbReference>
<dbReference type="GO" id="GO:0015986">
    <property type="term" value="P:proton motive force-driven ATP synthesis"/>
    <property type="evidence" value="ECO:0007669"/>
    <property type="project" value="InterPro"/>
</dbReference>
<keyword evidence="10 12" id="KW-0496">Mitochondrion</keyword>
<evidence type="ECO:0000256" key="7">
    <source>
        <dbReference type="ARBA" id="ARBA00022781"/>
    </source>
</evidence>
<dbReference type="InterPro" id="IPR001421">
    <property type="entry name" value="ATP8_metazoa"/>
</dbReference>
<accession>A0A3G1CDD6</accession>
<keyword evidence="9 12" id="KW-0406">Ion transport</keyword>
<evidence type="ECO:0000256" key="1">
    <source>
        <dbReference type="ARBA" id="ARBA00004304"/>
    </source>
</evidence>
<feature type="signal peptide" evidence="13">
    <location>
        <begin position="1"/>
        <end position="19"/>
    </location>
</feature>
<evidence type="ECO:0000256" key="8">
    <source>
        <dbReference type="ARBA" id="ARBA00022989"/>
    </source>
</evidence>
<evidence type="ECO:0000256" key="11">
    <source>
        <dbReference type="ARBA" id="ARBA00023136"/>
    </source>
</evidence>
<dbReference type="EMBL" id="KP987576">
    <property type="protein sequence ID" value="AKR07175.1"/>
    <property type="molecule type" value="Genomic_DNA"/>
</dbReference>
<comment type="subcellular location">
    <subcellularLocation>
        <location evidence="1 12">Mitochondrion membrane</location>
        <topology evidence="1 12">Single-pass membrane protein</topology>
    </subcellularLocation>
</comment>
<evidence type="ECO:0000256" key="5">
    <source>
        <dbReference type="ARBA" id="ARBA00022547"/>
    </source>
</evidence>
<geneLocation type="mitochondrion" evidence="14"/>
<name>A0A3G1CDD6_9SCAR</name>
<keyword evidence="11" id="KW-0472">Membrane</keyword>
<keyword evidence="6 12" id="KW-0812">Transmembrane</keyword>
<keyword evidence="4 12" id="KW-0813">Transport</keyword>
<evidence type="ECO:0000256" key="9">
    <source>
        <dbReference type="ARBA" id="ARBA00023065"/>
    </source>
</evidence>
<keyword evidence="7 12" id="KW-0375">Hydrogen ion transport</keyword>
<keyword evidence="8" id="KW-1133">Transmembrane helix</keyword>
<organism evidence="14">
    <name type="scientific">Nigidionus parryi</name>
    <dbReference type="NCBI Taxonomy" id="618206"/>
    <lineage>
        <taxon>Eukaryota</taxon>
        <taxon>Metazoa</taxon>
        <taxon>Ecdysozoa</taxon>
        <taxon>Arthropoda</taxon>
        <taxon>Hexapoda</taxon>
        <taxon>Insecta</taxon>
        <taxon>Pterygota</taxon>
        <taxon>Neoptera</taxon>
        <taxon>Endopterygota</taxon>
        <taxon>Coleoptera</taxon>
        <taxon>Polyphaga</taxon>
        <taxon>Scarabaeiformia</taxon>
        <taxon>Lucanidae</taxon>
        <taxon>Lucaninae</taxon>
        <taxon>Nigidionus</taxon>
    </lineage>
</organism>
<comment type="similarity">
    <text evidence="2 12">Belongs to the ATPase protein 8 family.</text>
</comment>
<evidence type="ECO:0000256" key="13">
    <source>
        <dbReference type="SAM" id="SignalP"/>
    </source>
</evidence>
<evidence type="ECO:0000256" key="4">
    <source>
        <dbReference type="ARBA" id="ARBA00022448"/>
    </source>
</evidence>
<evidence type="ECO:0000256" key="10">
    <source>
        <dbReference type="ARBA" id="ARBA00023128"/>
    </source>
</evidence>
<gene>
    <name evidence="14" type="primary">ATP8</name>
</gene>
<dbReference type="Pfam" id="PF00895">
    <property type="entry name" value="ATP-synt_8"/>
    <property type="match status" value="1"/>
</dbReference>
<feature type="chain" id="PRO_5018117628" description="ATP synthase complex subunit 8" evidence="13">
    <location>
        <begin position="20"/>
        <end position="51"/>
    </location>
</feature>
<evidence type="ECO:0000256" key="6">
    <source>
        <dbReference type="ARBA" id="ARBA00022692"/>
    </source>
</evidence>
<evidence type="ECO:0000256" key="3">
    <source>
        <dbReference type="ARBA" id="ARBA00011291"/>
    </source>
</evidence>
<proteinExistence type="inferred from homology"/>
<sequence length="51" mass="6167">MPQMAPMSWLLLMLSFVLTFLMFNSLNYFSFMYPPQLSKSTSQKLKINWKW</sequence>
<protein>
    <recommendedName>
        <fullName evidence="12">ATP synthase complex subunit 8</fullName>
    </recommendedName>
</protein>
<dbReference type="GO" id="GO:0015078">
    <property type="term" value="F:proton transmembrane transporter activity"/>
    <property type="evidence" value="ECO:0007669"/>
    <property type="project" value="InterPro"/>
</dbReference>
<keyword evidence="13" id="KW-0732">Signal</keyword>
<dbReference type="AlphaFoldDB" id="A0A3G1CDD6"/>
<comment type="subunit">
    <text evidence="3">F-type ATPases have 2 components, CF(1) - the catalytic core - and CF(0) - the membrane proton channel.</text>
</comment>
<dbReference type="GO" id="GO:0045259">
    <property type="term" value="C:proton-transporting ATP synthase complex"/>
    <property type="evidence" value="ECO:0007669"/>
    <property type="project" value="UniProtKB-KW"/>
</dbReference>
<evidence type="ECO:0000313" key="14">
    <source>
        <dbReference type="EMBL" id="AKR07175.1"/>
    </source>
</evidence>
<evidence type="ECO:0000256" key="2">
    <source>
        <dbReference type="ARBA" id="ARBA00008892"/>
    </source>
</evidence>
<reference evidence="14" key="1">
    <citation type="submission" date="2015-03" db="EMBL/GenBank/DDBJ databases">
        <title>Phylogeny of Chinese stag beetles (Coleoptera:Lucanidae).</title>
        <authorList>
            <person name="Wu Y.Y."/>
            <person name="Cao Y.Y."/>
            <person name="Wan X."/>
        </authorList>
    </citation>
    <scope>NUCLEOTIDE SEQUENCE</scope>
</reference>
<keyword evidence="5 12" id="KW-0138">CF(0)</keyword>